<comment type="caution">
    <text evidence="2">The sequence shown here is derived from an EMBL/GenBank/DDBJ whole genome shotgun (WGS) entry which is preliminary data.</text>
</comment>
<feature type="compositionally biased region" description="Polar residues" evidence="1">
    <location>
        <begin position="135"/>
        <end position="154"/>
    </location>
</feature>
<gene>
    <name evidence="2" type="ORF">O181_064487</name>
</gene>
<accession>A0A9Q3I2D2</accession>
<keyword evidence="3" id="KW-1185">Reference proteome</keyword>
<dbReference type="OrthoDB" id="2507637at2759"/>
<evidence type="ECO:0000313" key="2">
    <source>
        <dbReference type="EMBL" id="MBW0524772.1"/>
    </source>
</evidence>
<proteinExistence type="predicted"/>
<reference evidence="2" key="1">
    <citation type="submission" date="2021-03" db="EMBL/GenBank/DDBJ databases">
        <title>Draft genome sequence of rust myrtle Austropuccinia psidii MF-1, a brazilian biotype.</title>
        <authorList>
            <person name="Quecine M.C."/>
            <person name="Pachon D.M.R."/>
            <person name="Bonatelli M.L."/>
            <person name="Correr F.H."/>
            <person name="Franceschini L.M."/>
            <person name="Leite T.F."/>
            <person name="Margarido G.R.A."/>
            <person name="Almeida C.A."/>
            <person name="Ferrarezi J.A."/>
            <person name="Labate C.A."/>
        </authorList>
    </citation>
    <scope>NUCLEOTIDE SEQUENCE</scope>
    <source>
        <strain evidence="2">MF-1</strain>
    </source>
</reference>
<name>A0A9Q3I2D2_9BASI</name>
<dbReference type="EMBL" id="AVOT02031268">
    <property type="protein sequence ID" value="MBW0524772.1"/>
    <property type="molecule type" value="Genomic_DNA"/>
</dbReference>
<organism evidence="2 3">
    <name type="scientific">Austropuccinia psidii MF-1</name>
    <dbReference type="NCBI Taxonomy" id="1389203"/>
    <lineage>
        <taxon>Eukaryota</taxon>
        <taxon>Fungi</taxon>
        <taxon>Dikarya</taxon>
        <taxon>Basidiomycota</taxon>
        <taxon>Pucciniomycotina</taxon>
        <taxon>Pucciniomycetes</taxon>
        <taxon>Pucciniales</taxon>
        <taxon>Sphaerophragmiaceae</taxon>
        <taxon>Austropuccinia</taxon>
    </lineage>
</organism>
<evidence type="ECO:0000256" key="1">
    <source>
        <dbReference type="SAM" id="MobiDB-lite"/>
    </source>
</evidence>
<dbReference type="Proteomes" id="UP000765509">
    <property type="component" value="Unassembled WGS sequence"/>
</dbReference>
<sequence length="154" mass="17895">MRTLDIKLREIGVHSTAIVGLSENTHIILPSGDERRIQFFVSRGEVHTVIGRPFFEDNGTRLENSQDQGEILNYKEPDGRRFCIPICSPETKGWHIHPPRGMELCNATQFEDWKINHIRNFRIFQELSKADLRTNNKSSVHQTKSRSSYQKFQS</sequence>
<evidence type="ECO:0000313" key="3">
    <source>
        <dbReference type="Proteomes" id="UP000765509"/>
    </source>
</evidence>
<protein>
    <submittedName>
        <fullName evidence="2">Uncharacterized protein</fullName>
    </submittedName>
</protein>
<dbReference type="AlphaFoldDB" id="A0A9Q3I2D2"/>
<feature type="region of interest" description="Disordered" evidence="1">
    <location>
        <begin position="134"/>
        <end position="154"/>
    </location>
</feature>